<evidence type="ECO:0000313" key="1">
    <source>
        <dbReference type="EMBL" id="GME99924.1"/>
    </source>
</evidence>
<gene>
    <name evidence="1" type="ORF">Amon02_001086700</name>
</gene>
<evidence type="ECO:0000313" key="2">
    <source>
        <dbReference type="Proteomes" id="UP001165064"/>
    </source>
</evidence>
<reference evidence="1" key="1">
    <citation type="submission" date="2023-04" db="EMBL/GenBank/DDBJ databases">
        <title>Ambrosiozyma monospora NBRC 10751.</title>
        <authorList>
            <person name="Ichikawa N."/>
            <person name="Sato H."/>
            <person name="Tonouchi N."/>
        </authorList>
    </citation>
    <scope>NUCLEOTIDE SEQUENCE</scope>
    <source>
        <strain evidence="1">NBRC 10751</strain>
    </source>
</reference>
<name>A0ACB5U2E5_AMBMO</name>
<keyword evidence="2" id="KW-1185">Reference proteome</keyword>
<dbReference type="EMBL" id="BSXS01011197">
    <property type="protein sequence ID" value="GME99924.1"/>
    <property type="molecule type" value="Genomic_DNA"/>
</dbReference>
<protein>
    <submittedName>
        <fullName evidence="1">Unnamed protein product</fullName>
    </submittedName>
</protein>
<dbReference type="Proteomes" id="UP001165064">
    <property type="component" value="Unassembled WGS sequence"/>
</dbReference>
<proteinExistence type="predicted"/>
<sequence>MVCENNDIHRIPVRLRPMTDTEHEIITSKTRSNELTIYKYFVSDTSFSFYRSQFGRRQVTTNLKRFDPRPKHFVDGLSSEQKADIENRIDTLRHNLEDLEPSLEEANTEYKECRDKCEEAKDNLSHIATQLRDIRAVQEQLKKYEVTKETLRSQIDMQKKAIVKAKKKGSPESIAKIYNQIEQLQISKIDKMQELVTAATKIGEYEELLATAQVFKIQEQNKSDCLNTLNVSIVQKKETLVNEINQISADHKRMKQEAKRAMEETP</sequence>
<accession>A0ACB5U2E5</accession>
<comment type="caution">
    <text evidence="1">The sequence shown here is derived from an EMBL/GenBank/DDBJ whole genome shotgun (WGS) entry which is preliminary data.</text>
</comment>
<organism evidence="1 2">
    <name type="scientific">Ambrosiozyma monospora</name>
    <name type="common">Yeast</name>
    <name type="synonym">Endomycopsis monosporus</name>
    <dbReference type="NCBI Taxonomy" id="43982"/>
    <lineage>
        <taxon>Eukaryota</taxon>
        <taxon>Fungi</taxon>
        <taxon>Dikarya</taxon>
        <taxon>Ascomycota</taxon>
        <taxon>Saccharomycotina</taxon>
        <taxon>Pichiomycetes</taxon>
        <taxon>Pichiales</taxon>
        <taxon>Pichiaceae</taxon>
        <taxon>Ambrosiozyma</taxon>
    </lineage>
</organism>